<dbReference type="KEGG" id="snh:120059744"/>
<dbReference type="GeneID" id="120059744"/>
<gene>
    <name evidence="2" type="primary">LOC120059744</name>
</gene>
<accession>A0A8U1C1N5</accession>
<keyword evidence="1" id="KW-1185">Reference proteome</keyword>
<dbReference type="PANTHER" id="PTHR46448">
    <property type="entry name" value="PROTEIN KINASE DOMAIN-CONTAINING PROTEIN"/>
    <property type="match status" value="1"/>
</dbReference>
<protein>
    <submittedName>
        <fullName evidence="2">Extracellular tyrosine-protein kinase PKDCC-like</fullName>
    </submittedName>
</protein>
<evidence type="ECO:0000313" key="2">
    <source>
        <dbReference type="RefSeq" id="XP_038864727.1"/>
    </source>
</evidence>
<proteinExistence type="predicted"/>
<dbReference type="GO" id="GO:0005576">
    <property type="term" value="C:extracellular region"/>
    <property type="evidence" value="ECO:0007669"/>
    <property type="project" value="TreeGrafter"/>
</dbReference>
<dbReference type="PANTHER" id="PTHR46448:SF2">
    <property type="entry name" value="PROTEIN KINASE DOMAIN-CONTAINING PROTEIN"/>
    <property type="match status" value="1"/>
</dbReference>
<dbReference type="GO" id="GO:0001501">
    <property type="term" value="P:skeletal system development"/>
    <property type="evidence" value="ECO:0007669"/>
    <property type="project" value="TreeGrafter"/>
</dbReference>
<name>A0A8U1C1N5_SALNM</name>
<organism evidence="1 2">
    <name type="scientific">Salvelinus namaycush</name>
    <name type="common">Lake trout</name>
    <name type="synonym">Salmo namaycush</name>
    <dbReference type="NCBI Taxonomy" id="8040"/>
    <lineage>
        <taxon>Eukaryota</taxon>
        <taxon>Metazoa</taxon>
        <taxon>Chordata</taxon>
        <taxon>Craniata</taxon>
        <taxon>Vertebrata</taxon>
        <taxon>Euteleostomi</taxon>
        <taxon>Actinopterygii</taxon>
        <taxon>Neopterygii</taxon>
        <taxon>Teleostei</taxon>
        <taxon>Protacanthopterygii</taxon>
        <taxon>Salmoniformes</taxon>
        <taxon>Salmonidae</taxon>
        <taxon>Salmoninae</taxon>
        <taxon>Salvelinus</taxon>
    </lineage>
</organism>
<evidence type="ECO:0000313" key="1">
    <source>
        <dbReference type="Proteomes" id="UP000808372"/>
    </source>
</evidence>
<dbReference type="RefSeq" id="XP_038864727.1">
    <property type="nucleotide sequence ID" value="XM_039008799.1"/>
</dbReference>
<dbReference type="Proteomes" id="UP000808372">
    <property type="component" value="Chromosome 15"/>
</dbReference>
<dbReference type="AlphaFoldDB" id="A0A8U1C1N5"/>
<dbReference type="GO" id="GO:0004715">
    <property type="term" value="F:non-membrane spanning protein tyrosine kinase activity"/>
    <property type="evidence" value="ECO:0007669"/>
    <property type="project" value="InterPro"/>
</dbReference>
<sequence length="239" mass="26898">MSMKNRVDHDNHNFNNIIKPAHILPQVCLGLVRLLHFLSHSPLGSVALLDFQPRQFVMVSGELKLTDLDDASVTEPTCQTDQDCVLQFPLRNFSQPCSAQGVCEGLNAMRNLYNAYRYFFTYLLPHQAPAALRHLVDHIMNSTGEMKGDVDDTLEAFEDLLHLYKSGIHLDNMPPSLIRGSGGGDKPKFRAAKSDVINIVVASQNMMHRTPQKIQNGTDLLDPFYTVMKYCVHWNACTL</sequence>
<dbReference type="InterPro" id="IPR042983">
    <property type="entry name" value="PKDCC"/>
</dbReference>
<reference evidence="2" key="1">
    <citation type="submission" date="2025-08" db="UniProtKB">
        <authorList>
            <consortium name="RefSeq"/>
        </authorList>
    </citation>
    <scope>IDENTIFICATION</scope>
    <source>
        <tissue evidence="2">White muscle</tissue>
    </source>
</reference>